<evidence type="ECO:0000313" key="1">
    <source>
        <dbReference type="EMBL" id="CAH3177392.1"/>
    </source>
</evidence>
<accession>A0ABN8RGT1</accession>
<protein>
    <submittedName>
        <fullName evidence="1">Uncharacterized protein</fullName>
    </submittedName>
</protein>
<gene>
    <name evidence="1" type="ORF">PEVE_00011218</name>
</gene>
<sequence length="99" mass="11196">LTEAEESRNEDLDFKKKNQERVHLLQYDGAIYEQQDAYGAAMGSPVFAVIPNLYLEDFEEQTLRETFPNPCNHSPLPSRFTYSCFGIPSSASSLQQATC</sequence>
<feature type="non-terminal residue" evidence="1">
    <location>
        <position position="1"/>
    </location>
</feature>
<organism evidence="1 2">
    <name type="scientific">Porites evermanni</name>
    <dbReference type="NCBI Taxonomy" id="104178"/>
    <lineage>
        <taxon>Eukaryota</taxon>
        <taxon>Metazoa</taxon>
        <taxon>Cnidaria</taxon>
        <taxon>Anthozoa</taxon>
        <taxon>Hexacorallia</taxon>
        <taxon>Scleractinia</taxon>
        <taxon>Fungiina</taxon>
        <taxon>Poritidae</taxon>
        <taxon>Porites</taxon>
    </lineage>
</organism>
<dbReference type="EMBL" id="CALNXI010001804">
    <property type="protein sequence ID" value="CAH3177392.1"/>
    <property type="molecule type" value="Genomic_DNA"/>
</dbReference>
<name>A0ABN8RGT1_9CNID</name>
<comment type="caution">
    <text evidence="1">The sequence shown here is derived from an EMBL/GenBank/DDBJ whole genome shotgun (WGS) entry which is preliminary data.</text>
</comment>
<dbReference type="Proteomes" id="UP001159427">
    <property type="component" value="Unassembled WGS sequence"/>
</dbReference>
<reference evidence="1 2" key="1">
    <citation type="submission" date="2022-05" db="EMBL/GenBank/DDBJ databases">
        <authorList>
            <consortium name="Genoscope - CEA"/>
            <person name="William W."/>
        </authorList>
    </citation>
    <scope>NUCLEOTIDE SEQUENCE [LARGE SCALE GENOMIC DNA]</scope>
</reference>
<evidence type="ECO:0000313" key="2">
    <source>
        <dbReference type="Proteomes" id="UP001159427"/>
    </source>
</evidence>
<proteinExistence type="predicted"/>
<keyword evidence="2" id="KW-1185">Reference proteome</keyword>